<gene>
    <name evidence="2" type="ORF">MACH26_24330</name>
</gene>
<dbReference type="KEGG" id="pmaw:MACH26_24330"/>
<dbReference type="AlphaFoldDB" id="A0AA48HQN6"/>
<evidence type="ECO:0000256" key="1">
    <source>
        <dbReference type="SAM" id="SignalP"/>
    </source>
</evidence>
<organism evidence="2 3">
    <name type="scientific">Planctobacterium marinum</name>
    <dbReference type="NCBI Taxonomy" id="1631968"/>
    <lineage>
        <taxon>Bacteria</taxon>
        <taxon>Pseudomonadati</taxon>
        <taxon>Pseudomonadota</taxon>
        <taxon>Gammaproteobacteria</taxon>
        <taxon>Alteromonadales</taxon>
        <taxon>Alteromonadaceae</taxon>
        <taxon>Planctobacterium</taxon>
    </lineage>
</organism>
<feature type="chain" id="PRO_5041237656" evidence="1">
    <location>
        <begin position="20"/>
        <end position="221"/>
    </location>
</feature>
<sequence>MSRLSPLLLLLLVSFIAGAQDKKDVPPPLDPAYMGSHDMVLVSMGTTLFAYPMPGYEKPDNQQILYKVSTKTPSIRFLVRDADLVTARSQPFNLQRLIRGEQVEVVMDIYMGHFDRGGMKLHEKAVISFDEQKYLRTFEDIQPSSIRQVYDKVKVGSNEFILVHRLQEKPTYDNLILFDDMVSCITEFSTPSAVPTIAQLFSRLTLCGPMKPLYYETEDFQ</sequence>
<protein>
    <submittedName>
        <fullName evidence="2">Uncharacterized protein</fullName>
    </submittedName>
</protein>
<proteinExistence type="predicted"/>
<dbReference type="RefSeq" id="WP_338292907.1">
    <property type="nucleotide sequence ID" value="NZ_AP027272.1"/>
</dbReference>
<evidence type="ECO:0000313" key="3">
    <source>
        <dbReference type="Proteomes" id="UP001333710"/>
    </source>
</evidence>
<feature type="signal peptide" evidence="1">
    <location>
        <begin position="1"/>
        <end position="19"/>
    </location>
</feature>
<keyword evidence="3" id="KW-1185">Reference proteome</keyword>
<reference evidence="2" key="1">
    <citation type="submission" date="2023-01" db="EMBL/GenBank/DDBJ databases">
        <title>Complete genome sequence of Planctobacterium marinum strain Dej080120_11.</title>
        <authorList>
            <person name="Ueki S."/>
            <person name="Maruyama F."/>
        </authorList>
    </citation>
    <scope>NUCLEOTIDE SEQUENCE</scope>
    <source>
        <strain evidence="2">Dej080120_11</strain>
    </source>
</reference>
<accession>A0AA48HQN6</accession>
<evidence type="ECO:0000313" key="2">
    <source>
        <dbReference type="EMBL" id="BDX06912.1"/>
    </source>
</evidence>
<name>A0AA48HQN6_9ALTE</name>
<keyword evidence="1" id="KW-0732">Signal</keyword>
<dbReference type="Proteomes" id="UP001333710">
    <property type="component" value="Chromosome"/>
</dbReference>
<dbReference type="EMBL" id="AP027272">
    <property type="protein sequence ID" value="BDX06912.1"/>
    <property type="molecule type" value="Genomic_DNA"/>
</dbReference>